<feature type="region of interest" description="Disordered" evidence="11">
    <location>
        <begin position="1015"/>
        <end position="1047"/>
    </location>
</feature>
<dbReference type="CDD" id="cd04370">
    <property type="entry name" value="BAH"/>
    <property type="match status" value="1"/>
</dbReference>
<feature type="compositionally biased region" description="Polar residues" evidence="11">
    <location>
        <begin position="84"/>
        <end position="94"/>
    </location>
</feature>
<dbReference type="InterPro" id="IPR001525">
    <property type="entry name" value="C5_MeTfrase"/>
</dbReference>
<dbReference type="GO" id="GO:0005634">
    <property type="term" value="C:nucleus"/>
    <property type="evidence" value="ECO:0007669"/>
    <property type="project" value="UniProtKB-SubCell"/>
</dbReference>
<dbReference type="InterPro" id="IPR050390">
    <property type="entry name" value="C5-Methyltransferase"/>
</dbReference>
<dbReference type="OrthoDB" id="5376140at2759"/>
<dbReference type="AlphaFoldDB" id="A0A0D0B4K0"/>
<dbReference type="PROSITE" id="PS00095">
    <property type="entry name" value="C5_MTASE_2"/>
    <property type="match status" value="1"/>
</dbReference>
<evidence type="ECO:0000256" key="8">
    <source>
        <dbReference type="PROSITE-ProRule" id="PRU01016"/>
    </source>
</evidence>
<proteinExistence type="inferred from homology"/>
<feature type="region of interest" description="Disordered" evidence="11">
    <location>
        <begin position="1"/>
        <end position="162"/>
    </location>
</feature>
<dbReference type="GO" id="GO:0032259">
    <property type="term" value="P:methylation"/>
    <property type="evidence" value="ECO:0007669"/>
    <property type="project" value="UniProtKB-KW"/>
</dbReference>
<comment type="catalytic activity">
    <reaction evidence="10">
        <text>a 2'-deoxycytidine in DNA + S-adenosyl-L-methionine = a 5-methyl-2'-deoxycytidine in DNA + S-adenosyl-L-homocysteine + H(+)</text>
        <dbReference type="Rhea" id="RHEA:13681"/>
        <dbReference type="Rhea" id="RHEA-COMP:11369"/>
        <dbReference type="Rhea" id="RHEA-COMP:11370"/>
        <dbReference type="ChEBI" id="CHEBI:15378"/>
        <dbReference type="ChEBI" id="CHEBI:57856"/>
        <dbReference type="ChEBI" id="CHEBI:59789"/>
        <dbReference type="ChEBI" id="CHEBI:85452"/>
        <dbReference type="ChEBI" id="CHEBI:85454"/>
        <dbReference type="EC" id="2.1.1.37"/>
    </reaction>
</comment>
<dbReference type="GO" id="GO:0044027">
    <property type="term" value="P:negative regulation of gene expression via chromosomal CpG island methylation"/>
    <property type="evidence" value="ECO:0007669"/>
    <property type="project" value="TreeGrafter"/>
</dbReference>
<dbReference type="Proteomes" id="UP000053593">
    <property type="component" value="Unassembled WGS sequence"/>
</dbReference>
<comment type="similarity">
    <text evidence="8 9">Belongs to the class I-like SAM-binding methyltransferase superfamily. C5-methyltransferase family.</text>
</comment>
<evidence type="ECO:0000256" key="9">
    <source>
        <dbReference type="RuleBase" id="RU000416"/>
    </source>
</evidence>
<dbReference type="InterPro" id="IPR018117">
    <property type="entry name" value="C5_DNA_meth_AS"/>
</dbReference>
<dbReference type="InterPro" id="IPR031303">
    <property type="entry name" value="C5_meth_CS"/>
</dbReference>
<dbReference type="Gene3D" id="3.40.50.150">
    <property type="entry name" value="Vaccinia Virus protein VP39"/>
    <property type="match status" value="1"/>
</dbReference>
<feature type="domain" description="BAH" evidence="12">
    <location>
        <begin position="235"/>
        <end position="376"/>
    </location>
</feature>
<keyword evidence="3 8" id="KW-0808">Transferase</keyword>
<dbReference type="PANTHER" id="PTHR10629:SF52">
    <property type="entry name" value="DNA (CYTOSINE-5)-METHYLTRANSFERASE 1"/>
    <property type="match status" value="1"/>
</dbReference>
<evidence type="ECO:0000259" key="12">
    <source>
        <dbReference type="PROSITE" id="PS51038"/>
    </source>
</evidence>
<keyword evidence="4 8" id="KW-0949">S-adenosyl-L-methionine</keyword>
<dbReference type="Gene3D" id="2.30.30.490">
    <property type="match status" value="2"/>
</dbReference>
<dbReference type="InterPro" id="IPR029063">
    <property type="entry name" value="SAM-dependent_MTases_sf"/>
</dbReference>
<dbReference type="NCBIfam" id="TIGR00675">
    <property type="entry name" value="dcm"/>
    <property type="match status" value="1"/>
</dbReference>
<dbReference type="GO" id="GO:0006346">
    <property type="term" value="P:DNA methylation-dependent constitutive heterochromatin formation"/>
    <property type="evidence" value="ECO:0007669"/>
    <property type="project" value="InterPro"/>
</dbReference>
<keyword evidence="6" id="KW-0539">Nucleus</keyword>
<evidence type="ECO:0000256" key="5">
    <source>
        <dbReference type="ARBA" id="ARBA00023125"/>
    </source>
</evidence>
<dbReference type="SUPFAM" id="SSF53335">
    <property type="entry name" value="S-adenosyl-L-methionine-dependent methyltransferases"/>
    <property type="match status" value="1"/>
</dbReference>
<dbReference type="SMART" id="SM00439">
    <property type="entry name" value="BAH"/>
    <property type="match status" value="1"/>
</dbReference>
<evidence type="ECO:0000256" key="1">
    <source>
        <dbReference type="ARBA" id="ARBA00004123"/>
    </source>
</evidence>
<dbReference type="EC" id="2.1.1.37" evidence="10"/>
<dbReference type="PRINTS" id="PR00105">
    <property type="entry name" value="C5METTRFRASE"/>
</dbReference>
<keyword evidence="14" id="KW-1185">Reference proteome</keyword>
<dbReference type="EMBL" id="KN834786">
    <property type="protein sequence ID" value="KIK58230.1"/>
    <property type="molecule type" value="Genomic_DNA"/>
</dbReference>
<evidence type="ECO:0000256" key="7">
    <source>
        <dbReference type="PIRSR" id="PIRSR037404-1"/>
    </source>
</evidence>
<dbReference type="Pfam" id="PF01426">
    <property type="entry name" value="BAH"/>
    <property type="match status" value="1"/>
</dbReference>
<accession>A0A0D0B4K0</accession>
<feature type="active site" evidence="7 8">
    <location>
        <position position="647"/>
    </location>
</feature>
<dbReference type="PANTHER" id="PTHR10629">
    <property type="entry name" value="CYTOSINE-SPECIFIC METHYLTRANSFERASE"/>
    <property type="match status" value="1"/>
</dbReference>
<keyword evidence="5" id="KW-0238">DNA-binding</keyword>
<evidence type="ECO:0000256" key="6">
    <source>
        <dbReference type="ARBA" id="ARBA00023242"/>
    </source>
</evidence>
<protein>
    <recommendedName>
        <fullName evidence="10">Cytosine-specific methyltransferase</fullName>
        <ecNumber evidence="10">2.1.1.37</ecNumber>
    </recommendedName>
</protein>
<dbReference type="GO" id="GO:0003682">
    <property type="term" value="F:chromatin binding"/>
    <property type="evidence" value="ECO:0007669"/>
    <property type="project" value="InterPro"/>
</dbReference>
<feature type="compositionally biased region" description="Basic and acidic residues" evidence="11">
    <location>
        <begin position="139"/>
        <end position="161"/>
    </location>
</feature>
<comment type="subcellular location">
    <subcellularLocation>
        <location evidence="1">Nucleus</location>
    </subcellularLocation>
</comment>
<evidence type="ECO:0000256" key="3">
    <source>
        <dbReference type="ARBA" id="ARBA00022679"/>
    </source>
</evidence>
<organism evidence="13 14">
    <name type="scientific">Collybiopsis luxurians FD-317 M1</name>
    <dbReference type="NCBI Taxonomy" id="944289"/>
    <lineage>
        <taxon>Eukaryota</taxon>
        <taxon>Fungi</taxon>
        <taxon>Dikarya</taxon>
        <taxon>Basidiomycota</taxon>
        <taxon>Agaricomycotina</taxon>
        <taxon>Agaricomycetes</taxon>
        <taxon>Agaricomycetidae</taxon>
        <taxon>Agaricales</taxon>
        <taxon>Marasmiineae</taxon>
        <taxon>Omphalotaceae</taxon>
        <taxon>Collybiopsis</taxon>
        <taxon>Collybiopsis luxurians</taxon>
    </lineage>
</organism>
<gene>
    <name evidence="13" type="ORF">GYMLUDRAFT_98175</name>
</gene>
<sequence length="1047" mass="118555">MEGSSKLVDRGGSLKTKDNARSAHELAMPSGSSSATFVRDHEEGTETEPEEGFSKPMSRRLEAVVIPVSSQGKPSSKKAIGKQKQLTPKSQSATPSIPSPSKSRRPTSSKLSTPASTRFRQYYEDDNSDSDYSSSDSSHSSEESDVPKRSRDKDSAAKDSMKPTLTPIVNRVVQGFFNLKFRVAELDSGKKPGKSQWKSMKYDVHKGNPEKVEFENELESEDNKVYYKSVILDGERYKIGDIVMVQPGEDARKGRQKNFASDAAQSVNDYANKYWFIRIRYFYEEFDRKSGRLRMFHGQWFEHGSKTFLQQTSHSRALYLTNSCGDAPLSSIYRKCDVKFPKLGEQEEEDDHDSDGDQFFCQYVWDDNKDLSFLDLPSEEQITEDLAFAPAYRACHSCVLEERAEFFKEVQYSKENGCVSHYGIDYHVDDFIYLRPSGKEQSDLLEKAQIVKILPPGSNSSPKLIVRKMNNPERKSNLDEHLLEFSKATETVSFEDVNGKFYVARYSQTSEKLPKWIREDDHFFVDKNTSLSQCSQCLDDHKKLLEKRKNVGPPLRALELFSGAGGLGSGLDASGYVKTVAAVEWDKHAAETYKTNHPQTAVFCQDVNKLLHDISNDENVQSLPRGGKTRRFPRPGDIDLISGGPPCQAFSMANHHPKENDIRATLPFSQLSFTEMYLPPYFLLENVVGILNFRLRGVLKGRSLSGGIKHGVFKLIVRTLMALGYQVHVKVLQAANYGAPQGRQRVIFLAAKQGLKIPDFPIPTHVFRANNHKLLENDDLILYKPTRSPDDSRSFAPFRTVSCSEAIGDLAGFDWENPHRTIKATDKDKLEAKIRSKSLPSFPAGPRNKLPGFETCEYAHSPMNAYQKLVREDMEDEVKEHVTPTFSEHIIECSTTVPLQPRASHLDIPERLHRKKKKDPQPIFYGRLDGNECFKTAMTRCAPNTKASYLLHFSQKRMLTVREYARAQGFPDRYTFMKSYTVYEANLAYKQIGNAVPVPLALALGKSLGDALVVEREREEERERKGSAYVDRRDEDENEGSERSVEV</sequence>
<evidence type="ECO:0000313" key="13">
    <source>
        <dbReference type="EMBL" id="KIK58230.1"/>
    </source>
</evidence>
<dbReference type="InterPro" id="IPR001025">
    <property type="entry name" value="BAH_dom"/>
</dbReference>
<keyword evidence="2 8" id="KW-0489">Methyltransferase</keyword>
<dbReference type="GO" id="GO:0003677">
    <property type="term" value="F:DNA binding"/>
    <property type="evidence" value="ECO:0007669"/>
    <property type="project" value="UniProtKB-KW"/>
</dbReference>
<name>A0A0D0B4K0_9AGAR</name>
<evidence type="ECO:0000256" key="11">
    <source>
        <dbReference type="SAM" id="MobiDB-lite"/>
    </source>
</evidence>
<dbReference type="PROSITE" id="PS00094">
    <property type="entry name" value="C5_MTASE_1"/>
    <property type="match status" value="1"/>
</dbReference>
<dbReference type="Pfam" id="PF00145">
    <property type="entry name" value="DNA_methylase"/>
    <property type="match status" value="1"/>
</dbReference>
<reference evidence="13 14" key="1">
    <citation type="submission" date="2014-04" db="EMBL/GenBank/DDBJ databases">
        <title>Evolutionary Origins and Diversification of the Mycorrhizal Mutualists.</title>
        <authorList>
            <consortium name="DOE Joint Genome Institute"/>
            <consortium name="Mycorrhizal Genomics Consortium"/>
            <person name="Kohler A."/>
            <person name="Kuo A."/>
            <person name="Nagy L.G."/>
            <person name="Floudas D."/>
            <person name="Copeland A."/>
            <person name="Barry K.W."/>
            <person name="Cichocki N."/>
            <person name="Veneault-Fourrey C."/>
            <person name="LaButti K."/>
            <person name="Lindquist E.A."/>
            <person name="Lipzen A."/>
            <person name="Lundell T."/>
            <person name="Morin E."/>
            <person name="Murat C."/>
            <person name="Riley R."/>
            <person name="Ohm R."/>
            <person name="Sun H."/>
            <person name="Tunlid A."/>
            <person name="Henrissat B."/>
            <person name="Grigoriev I.V."/>
            <person name="Hibbett D.S."/>
            <person name="Martin F."/>
        </authorList>
    </citation>
    <scope>NUCLEOTIDE SEQUENCE [LARGE SCALE GENOMIC DNA]</scope>
    <source>
        <strain evidence="13 14">FD-317 M1</strain>
    </source>
</reference>
<dbReference type="InterPro" id="IPR043151">
    <property type="entry name" value="BAH_sf"/>
</dbReference>
<evidence type="ECO:0000256" key="4">
    <source>
        <dbReference type="ARBA" id="ARBA00022691"/>
    </source>
</evidence>
<evidence type="ECO:0000256" key="2">
    <source>
        <dbReference type="ARBA" id="ARBA00022603"/>
    </source>
</evidence>
<feature type="compositionally biased region" description="Basic and acidic residues" evidence="11">
    <location>
        <begin position="15"/>
        <end position="24"/>
    </location>
</feature>
<evidence type="ECO:0000313" key="14">
    <source>
        <dbReference type="Proteomes" id="UP000053593"/>
    </source>
</evidence>
<dbReference type="PROSITE" id="PS51679">
    <property type="entry name" value="SAM_MT_C5"/>
    <property type="match status" value="1"/>
</dbReference>
<dbReference type="Gene3D" id="3.90.120.10">
    <property type="entry name" value="DNA Methylase, subunit A, domain 2"/>
    <property type="match status" value="1"/>
</dbReference>
<evidence type="ECO:0000256" key="10">
    <source>
        <dbReference type="RuleBase" id="RU000417"/>
    </source>
</evidence>
<dbReference type="HOGENOM" id="CLU_008262_0_0_1"/>
<dbReference type="GO" id="GO:0003886">
    <property type="term" value="F:DNA (cytosine-5-)-methyltransferase activity"/>
    <property type="evidence" value="ECO:0007669"/>
    <property type="project" value="UniProtKB-EC"/>
</dbReference>
<dbReference type="PROSITE" id="PS51038">
    <property type="entry name" value="BAH"/>
    <property type="match status" value="1"/>
</dbReference>